<dbReference type="Pfam" id="PF04859">
    <property type="entry name" value="DUF641"/>
    <property type="match status" value="1"/>
</dbReference>
<dbReference type="AlphaFoldDB" id="A0AAN8UJD2"/>
<protein>
    <recommendedName>
        <fullName evidence="1">DUF641 domain-containing protein</fullName>
    </recommendedName>
</protein>
<feature type="domain" description="DUF641" evidence="1">
    <location>
        <begin position="65"/>
        <end position="169"/>
    </location>
</feature>
<accession>A0AAN8UJD2</accession>
<evidence type="ECO:0000313" key="3">
    <source>
        <dbReference type="Proteomes" id="UP001370490"/>
    </source>
</evidence>
<dbReference type="GO" id="GO:0009959">
    <property type="term" value="P:negative gravitropism"/>
    <property type="evidence" value="ECO:0007669"/>
    <property type="project" value="InterPro"/>
</dbReference>
<sequence length="275" mass="31957">MDMKLIKQPKKSRLARTFKKVIHIQHIVKRLNKFEENEEDDRNFLKKCGPFFKDDKSEKKLWKRALFASISSVKVAYEKLQNAQFPYNIEVIQSIDEIVVNELRILLENQIKLFEERLAKIQEQQCLMNTFKLIMSKLETKIKEKELLICTMKKNLQESNAHNKILEKKLNSSGYLSGLSNLQLPIINPNHFASVLHYTVRSIHSFVKLIIGEMGSADWDLDLVAKSIMPNIVLAKSSYRCLVIASFVCQEMFENFNSENFSLLSKDSLPKEGEQ</sequence>
<dbReference type="InterPro" id="IPR006943">
    <property type="entry name" value="DUF641_pln"/>
</dbReference>
<dbReference type="InterPro" id="IPR040225">
    <property type="entry name" value="GIL1-like"/>
</dbReference>
<dbReference type="EMBL" id="JBAMMX010000025">
    <property type="protein sequence ID" value="KAK6915114.1"/>
    <property type="molecule type" value="Genomic_DNA"/>
</dbReference>
<evidence type="ECO:0000259" key="1">
    <source>
        <dbReference type="Pfam" id="PF04859"/>
    </source>
</evidence>
<dbReference type="GO" id="GO:0009639">
    <property type="term" value="P:response to red or far red light"/>
    <property type="evidence" value="ECO:0007669"/>
    <property type="project" value="InterPro"/>
</dbReference>
<gene>
    <name evidence="2" type="ORF">RJ641_020231</name>
</gene>
<keyword evidence="3" id="KW-1185">Reference proteome</keyword>
<dbReference type="Proteomes" id="UP001370490">
    <property type="component" value="Unassembled WGS sequence"/>
</dbReference>
<dbReference type="PANTHER" id="PTHR31161">
    <property type="entry name" value="PROTEIN GRAVITROPIC IN THE LIGHT 1"/>
    <property type="match status" value="1"/>
</dbReference>
<proteinExistence type="predicted"/>
<name>A0AAN8UJD2_9MAGN</name>
<reference evidence="2 3" key="1">
    <citation type="submission" date="2023-12" db="EMBL/GenBank/DDBJ databases">
        <title>A high-quality genome assembly for Dillenia turbinata (Dilleniales).</title>
        <authorList>
            <person name="Chanderbali A."/>
        </authorList>
    </citation>
    <scope>NUCLEOTIDE SEQUENCE [LARGE SCALE GENOMIC DNA]</scope>
    <source>
        <strain evidence="2">LSX21</strain>
        <tissue evidence="2">Leaf</tissue>
    </source>
</reference>
<evidence type="ECO:0000313" key="2">
    <source>
        <dbReference type="EMBL" id="KAK6915114.1"/>
    </source>
</evidence>
<comment type="caution">
    <text evidence="2">The sequence shown here is derived from an EMBL/GenBank/DDBJ whole genome shotgun (WGS) entry which is preliminary data.</text>
</comment>
<organism evidence="2 3">
    <name type="scientific">Dillenia turbinata</name>
    <dbReference type="NCBI Taxonomy" id="194707"/>
    <lineage>
        <taxon>Eukaryota</taxon>
        <taxon>Viridiplantae</taxon>
        <taxon>Streptophyta</taxon>
        <taxon>Embryophyta</taxon>
        <taxon>Tracheophyta</taxon>
        <taxon>Spermatophyta</taxon>
        <taxon>Magnoliopsida</taxon>
        <taxon>eudicotyledons</taxon>
        <taxon>Gunneridae</taxon>
        <taxon>Pentapetalae</taxon>
        <taxon>Dilleniales</taxon>
        <taxon>Dilleniaceae</taxon>
        <taxon>Dillenia</taxon>
    </lineage>
</organism>